<dbReference type="PROSITE" id="PS51257">
    <property type="entry name" value="PROKAR_LIPOPROTEIN"/>
    <property type="match status" value="1"/>
</dbReference>
<keyword evidence="3" id="KW-1185">Reference proteome</keyword>
<dbReference type="EMBL" id="JAFCNB010000005">
    <property type="protein sequence ID" value="MBP2704467.1"/>
    <property type="molecule type" value="Genomic_DNA"/>
</dbReference>
<dbReference type="RefSeq" id="WP_210155772.1">
    <property type="nucleotide sequence ID" value="NZ_JAFCNB010000005.1"/>
</dbReference>
<gene>
    <name evidence="2" type="ORF">JOL79_11640</name>
</gene>
<feature type="chain" id="PRO_5039168244" description="Lipoprotein" evidence="1">
    <location>
        <begin position="27"/>
        <end position="112"/>
    </location>
</feature>
<evidence type="ECO:0000313" key="2">
    <source>
        <dbReference type="EMBL" id="MBP2704467.1"/>
    </source>
</evidence>
<dbReference type="AlphaFoldDB" id="A0A940WJL5"/>
<evidence type="ECO:0000313" key="3">
    <source>
        <dbReference type="Proteomes" id="UP000674234"/>
    </source>
</evidence>
<accession>A0A940WJL5</accession>
<feature type="signal peptide" evidence="1">
    <location>
        <begin position="1"/>
        <end position="26"/>
    </location>
</feature>
<evidence type="ECO:0000256" key="1">
    <source>
        <dbReference type="SAM" id="SignalP"/>
    </source>
</evidence>
<organism evidence="2 3">
    <name type="scientific">Microbispora oryzae</name>
    <dbReference type="NCBI Taxonomy" id="2806554"/>
    <lineage>
        <taxon>Bacteria</taxon>
        <taxon>Bacillati</taxon>
        <taxon>Actinomycetota</taxon>
        <taxon>Actinomycetes</taxon>
        <taxon>Streptosporangiales</taxon>
        <taxon>Streptosporangiaceae</taxon>
        <taxon>Microbispora</taxon>
    </lineage>
</organism>
<dbReference type="Proteomes" id="UP000674234">
    <property type="component" value="Unassembled WGS sequence"/>
</dbReference>
<keyword evidence="1" id="KW-0732">Signal</keyword>
<protein>
    <recommendedName>
        <fullName evidence="4">Lipoprotein</fullName>
    </recommendedName>
</protein>
<name>A0A940WJL5_9ACTN</name>
<comment type="caution">
    <text evidence="2">The sequence shown here is derived from an EMBL/GenBank/DDBJ whole genome shotgun (WGS) entry which is preliminary data.</text>
</comment>
<proteinExistence type="predicted"/>
<evidence type="ECO:0008006" key="4">
    <source>
        <dbReference type="Google" id="ProtNLM"/>
    </source>
</evidence>
<reference evidence="2" key="1">
    <citation type="submission" date="2021-02" db="EMBL/GenBank/DDBJ databases">
        <title>Draft genome sequence of Microbispora sp. RL4-1S isolated from rice leaves in Thailand.</title>
        <authorList>
            <person name="Muangham S."/>
            <person name="Duangmal K."/>
        </authorList>
    </citation>
    <scope>NUCLEOTIDE SEQUENCE</scope>
    <source>
        <strain evidence="2">RL4-1S</strain>
    </source>
</reference>
<sequence>MAKATTSLTLTTLAALSLACAATACSDDGPDVTADCVVKQADGSYKQVDDDYCDDHHHGGGSTFVWIYGGSHGNGGRVTGGSFTRPANANITSSSGKVISRGGFGGRAGAGS</sequence>